<dbReference type="PRINTS" id="PR00080">
    <property type="entry name" value="SDRFAMILY"/>
</dbReference>
<organism evidence="3 4">
    <name type="scientific">Candidatus Francisella endociliophora</name>
    <dbReference type="NCBI Taxonomy" id="653937"/>
    <lineage>
        <taxon>Bacteria</taxon>
        <taxon>Pseudomonadati</taxon>
        <taxon>Pseudomonadota</taxon>
        <taxon>Gammaproteobacteria</taxon>
        <taxon>Thiotrichales</taxon>
        <taxon>Francisellaceae</taxon>
        <taxon>Francisella</taxon>
    </lineage>
</organism>
<dbReference type="KEGG" id="frf:LO80_00795"/>
<dbReference type="HOGENOM" id="CLU_010194_4_1_6"/>
<dbReference type="PANTHER" id="PTHR48107:SF16">
    <property type="entry name" value="NADPH-DEPENDENT ALDEHYDE REDUCTASE 1, CHLOROPLASTIC"/>
    <property type="match status" value="1"/>
</dbReference>
<dbReference type="Pfam" id="PF13561">
    <property type="entry name" value="adh_short_C2"/>
    <property type="match status" value="1"/>
</dbReference>
<gene>
    <name evidence="3" type="ORF">LO80_00795</name>
</gene>
<evidence type="ECO:0000256" key="2">
    <source>
        <dbReference type="ARBA" id="ARBA00023002"/>
    </source>
</evidence>
<dbReference type="Gene3D" id="3.40.50.720">
    <property type="entry name" value="NAD(P)-binding Rossmann-like Domain"/>
    <property type="match status" value="1"/>
</dbReference>
<dbReference type="InterPro" id="IPR002347">
    <property type="entry name" value="SDR_fam"/>
</dbReference>
<proteinExistence type="inferred from homology"/>
<dbReference type="FunFam" id="3.40.50.720:FF:000084">
    <property type="entry name" value="Short-chain dehydrogenase reductase"/>
    <property type="match status" value="1"/>
</dbReference>
<evidence type="ECO:0000313" key="4">
    <source>
        <dbReference type="Proteomes" id="UP000029672"/>
    </source>
</evidence>
<dbReference type="GO" id="GO:0016614">
    <property type="term" value="F:oxidoreductase activity, acting on CH-OH group of donors"/>
    <property type="evidence" value="ECO:0007669"/>
    <property type="project" value="UniProtKB-ARBA"/>
</dbReference>
<dbReference type="SUPFAM" id="SSF51735">
    <property type="entry name" value="NAD(P)-binding Rossmann-fold domains"/>
    <property type="match status" value="1"/>
</dbReference>
<dbReference type="STRING" id="1547445.LO80_00795"/>
<name>A0A097EM53_9GAMM</name>
<accession>A0A097EM53</accession>
<comment type="similarity">
    <text evidence="1">Belongs to the short-chain dehydrogenases/reductases (SDR) family.</text>
</comment>
<evidence type="ECO:0000256" key="1">
    <source>
        <dbReference type="ARBA" id="ARBA00006484"/>
    </source>
</evidence>
<keyword evidence="4" id="KW-1185">Reference proteome</keyword>
<dbReference type="InterPro" id="IPR036291">
    <property type="entry name" value="NAD(P)-bd_dom_sf"/>
</dbReference>
<dbReference type="AlphaFoldDB" id="A0A097EM53"/>
<keyword evidence="2" id="KW-0560">Oxidoreductase</keyword>
<dbReference type="PANTHER" id="PTHR48107">
    <property type="entry name" value="NADPH-DEPENDENT ALDEHYDE REDUCTASE-LIKE PROTEIN, CHLOROPLASTIC-RELATED"/>
    <property type="match status" value="1"/>
</dbReference>
<protein>
    <submittedName>
        <fullName evidence="3">Short-chain dehydrogenase</fullName>
    </submittedName>
</protein>
<dbReference type="EMBL" id="CP009574">
    <property type="protein sequence ID" value="AIT08654.1"/>
    <property type="molecule type" value="Genomic_DNA"/>
</dbReference>
<evidence type="ECO:0000313" key="3">
    <source>
        <dbReference type="EMBL" id="AIT08654.1"/>
    </source>
</evidence>
<dbReference type="InterPro" id="IPR020904">
    <property type="entry name" value="Sc_DH/Rdtase_CS"/>
</dbReference>
<dbReference type="RefSeq" id="WP_040007663.1">
    <property type="nucleotide sequence ID" value="NZ_CP009574.1"/>
</dbReference>
<dbReference type="eggNOG" id="COG1028">
    <property type="taxonomic scope" value="Bacteria"/>
</dbReference>
<sequence length="286" mass="31817">MKIASEKPQQQPGLTEHMRVKPIHMYKDYSSANKLKDKVAIITGGDSGIGKAVALHYVKEGAKVGFTYHKREEKDAEETLNELYKLTDNKANIIAFEVDVRDIQQCKSFISKVYKHFGKINILVNNAAVQFPKNDFKEISDNQLKTTFETNFYHCFYTTKAALEYMQKGDCIINTASVTSYKGKPDLIDYSSTKGAIVAFTRSLAKNIIDKGIRVNAVAPGPVWTPLIPSSFEKEKVEDFGKACLLGEPAHPADIAPAYVFLANEIESKYFIGQVLHPNGGEIVNG</sequence>
<dbReference type="PROSITE" id="PS00061">
    <property type="entry name" value="ADH_SHORT"/>
    <property type="match status" value="1"/>
</dbReference>
<dbReference type="Proteomes" id="UP000029672">
    <property type="component" value="Chromosome"/>
</dbReference>
<dbReference type="PRINTS" id="PR00081">
    <property type="entry name" value="GDHRDH"/>
</dbReference>
<dbReference type="OrthoDB" id="9809287at2"/>
<reference evidence="3 4" key="1">
    <citation type="submission" date="2014-10" db="EMBL/GenBank/DDBJ databases">
        <title>Whole genome sequence of Francisella endociliophora strain FSC1006, isolated from a laboratory culture of the marine ciliate Euplotes raikovi.</title>
        <authorList>
            <person name="Granberg M."/>
            <person name="Backman S."/>
            <person name="Lundmark E."/>
            <person name="Nilsson E."/>
            <person name="Karlsson E."/>
            <person name="Thelaus J."/>
            <person name="Ohrman C."/>
            <person name="Larkeryd A."/>
            <person name="Stenberg P."/>
        </authorList>
    </citation>
    <scope>NUCLEOTIDE SEQUENCE [LARGE SCALE GENOMIC DNA]</scope>
    <source>
        <strain evidence="3 4">FSC1006</strain>
    </source>
</reference>